<dbReference type="GO" id="GO:0007411">
    <property type="term" value="P:axon guidance"/>
    <property type="evidence" value="ECO:0007669"/>
    <property type="project" value="TreeGrafter"/>
</dbReference>
<comment type="caution">
    <text evidence="10">Lacks conserved residue(s) required for the propagation of feature annotation.</text>
</comment>
<dbReference type="FunFam" id="2.130.10.10:FF:000369">
    <property type="entry name" value="semaphorin-2A isoform X1"/>
    <property type="match status" value="1"/>
</dbReference>
<evidence type="ECO:0000256" key="2">
    <source>
        <dbReference type="ARBA" id="ARBA00022473"/>
    </source>
</evidence>
<keyword evidence="3" id="KW-0964">Secreted</keyword>
<dbReference type="InterPro" id="IPR015943">
    <property type="entry name" value="WD40/YVTN_repeat-like_dom_sf"/>
</dbReference>
<evidence type="ECO:0000256" key="8">
    <source>
        <dbReference type="ARBA" id="ARBA00023180"/>
    </source>
</evidence>
<evidence type="ECO:0000256" key="11">
    <source>
        <dbReference type="SAM" id="MobiDB-lite"/>
    </source>
</evidence>
<keyword evidence="7" id="KW-1015">Disulfide bond</keyword>
<feature type="compositionally biased region" description="Basic residues" evidence="11">
    <location>
        <begin position="23"/>
        <end position="33"/>
    </location>
</feature>
<gene>
    <name evidence="14" type="primary">Sema-2a_1</name>
    <name evidence="14" type="ORF">g.8630</name>
</gene>
<evidence type="ECO:0000256" key="4">
    <source>
        <dbReference type="ARBA" id="ARBA00022729"/>
    </source>
</evidence>
<dbReference type="GO" id="GO:0030215">
    <property type="term" value="F:semaphorin receptor binding"/>
    <property type="evidence" value="ECO:0007669"/>
    <property type="project" value="InterPro"/>
</dbReference>
<evidence type="ECO:0000313" key="14">
    <source>
        <dbReference type="EMBL" id="MDE51100.1"/>
    </source>
</evidence>
<accession>A0A6G1SMH5</accession>
<dbReference type="GO" id="GO:0071526">
    <property type="term" value="P:semaphorin-plexin signaling pathway"/>
    <property type="evidence" value="ECO:0007669"/>
    <property type="project" value="TreeGrafter"/>
</dbReference>
<organism evidence="14">
    <name type="scientific">Aceria tosichella</name>
    <name type="common">wheat curl mite</name>
    <dbReference type="NCBI Taxonomy" id="561515"/>
    <lineage>
        <taxon>Eukaryota</taxon>
        <taxon>Metazoa</taxon>
        <taxon>Ecdysozoa</taxon>
        <taxon>Arthropoda</taxon>
        <taxon>Chelicerata</taxon>
        <taxon>Arachnida</taxon>
        <taxon>Acari</taxon>
        <taxon>Acariformes</taxon>
        <taxon>Trombidiformes</taxon>
        <taxon>Prostigmata</taxon>
        <taxon>Eupodina</taxon>
        <taxon>Eriophyoidea</taxon>
        <taxon>Eriophyidae</taxon>
        <taxon>Eriophyinae</taxon>
        <taxon>Aceriini</taxon>
        <taxon>Aceria</taxon>
    </lineage>
</organism>
<dbReference type="InterPro" id="IPR036352">
    <property type="entry name" value="Semap_dom_sf"/>
</dbReference>
<dbReference type="GO" id="GO:0005576">
    <property type="term" value="C:extracellular region"/>
    <property type="evidence" value="ECO:0007669"/>
    <property type="project" value="UniProtKB-SubCell"/>
</dbReference>
<feature type="domain" description="Ig-like" evidence="12">
    <location>
        <begin position="831"/>
        <end position="939"/>
    </location>
</feature>
<evidence type="ECO:0000256" key="1">
    <source>
        <dbReference type="ARBA" id="ARBA00004613"/>
    </source>
</evidence>
<dbReference type="Gene3D" id="2.130.10.10">
    <property type="entry name" value="YVTN repeat-like/Quinoprotein amine dehydrogenase"/>
    <property type="match status" value="1"/>
</dbReference>
<feature type="region of interest" description="Disordered" evidence="11">
    <location>
        <begin position="1"/>
        <end position="33"/>
    </location>
</feature>
<proteinExistence type="predicted"/>
<dbReference type="InterPro" id="IPR001627">
    <property type="entry name" value="Semap_dom"/>
</dbReference>
<dbReference type="GO" id="GO:0045499">
    <property type="term" value="F:chemorepellent activity"/>
    <property type="evidence" value="ECO:0007669"/>
    <property type="project" value="TreeGrafter"/>
</dbReference>
<feature type="region of interest" description="Disordered" evidence="11">
    <location>
        <begin position="991"/>
        <end position="1022"/>
    </location>
</feature>
<reference evidence="14" key="1">
    <citation type="submission" date="2018-10" db="EMBL/GenBank/DDBJ databases">
        <title>Transcriptome assembly of Aceria tosichella (Wheat curl mite) Type 2.</title>
        <authorList>
            <person name="Scully E.D."/>
            <person name="Geib S.M."/>
            <person name="Palmer N.A."/>
            <person name="Gupta A.K."/>
            <person name="Sarath G."/>
            <person name="Tatineni S."/>
        </authorList>
    </citation>
    <scope>NUCLEOTIDE SEQUENCE</scope>
    <source>
        <strain evidence="14">LincolnNE</strain>
    </source>
</reference>
<evidence type="ECO:0000259" key="12">
    <source>
        <dbReference type="PROSITE" id="PS50835"/>
    </source>
</evidence>
<dbReference type="InterPro" id="IPR027231">
    <property type="entry name" value="Semaphorin"/>
</dbReference>
<comment type="subcellular location">
    <subcellularLocation>
        <location evidence="1">Secreted</location>
    </subcellularLocation>
</comment>
<dbReference type="Pfam" id="PF01403">
    <property type="entry name" value="Sema"/>
    <property type="match status" value="1"/>
</dbReference>
<dbReference type="AlphaFoldDB" id="A0A6G1SMH5"/>
<keyword evidence="2" id="KW-0217">Developmental protein</keyword>
<evidence type="ECO:0000256" key="3">
    <source>
        <dbReference type="ARBA" id="ARBA00022525"/>
    </source>
</evidence>
<dbReference type="EMBL" id="GGYP01006329">
    <property type="protein sequence ID" value="MDE51100.1"/>
    <property type="molecule type" value="Transcribed_RNA"/>
</dbReference>
<protein>
    <recommendedName>
        <fullName evidence="9">Semaphorin-2A</fullName>
    </recommendedName>
</protein>
<dbReference type="PANTHER" id="PTHR11036">
    <property type="entry name" value="SEMAPHORIN"/>
    <property type="match status" value="1"/>
</dbReference>
<sequence>MKSATPRANCEISAPTTSPAETHRRHRQNQNQIHRRQIRLHSIRSEIISITTSKPYKKSPTMAASNTSINLTKIKSSTIVERPNHHNHRHTHHQQAPQNNQKHRRTMLISQLAQTTNCYTLFLLSLLSLSISSCLSSTINMHNNNQANSISAAQDATGQIFTCGKLYYRTFHLDQQRNVLYVGAMDNLFKVNLANINKTNCLEDAIRLEPSDTQKCITKGKSESFDCRNHIKVIQPMTRLGDKLYVCGTNAYNPRDYLVHAGNLSVSGAELAGGGMGPSGAHLGVGGPAQAECPFDPDDNSTAIWVNSGNPSDAPALYTGTATDFNKADPLIFRTELYNQTSGQKIHEAKRTTKYDSKWLDKPNFVGSFEIGDYVYFFFRENAVEYINCGKSIYSRVARVCKRDNGFKPAMYEKVWTTFLKARLNCSIPGEFPFYFDEIQSIYRNPFDEHKFHAVFTTSQNGLAGSAICSFSLEAIQEAFNGKFKEQQSSTAAWLPVPSYKLNQNEPRPGTCVDDTQALSDNLVTFIRGHPLMDSAVANDNNRPVFYRRDIMFTKIVVDVIEIDGVRYTVYFVGTNTGHVYKIVEWPGPTMGAGGGPLSMENSSGGGSPSMGGFLSALSDAISSSSSTANNNAGGSSQQSSGGSSQQGGAHPNLGSQATLVEVIEATVPEPVRAMELSSRHKSLYVASDSIVRQINLLNCKQRHDSCMQCVRDPYCGWDRKHLECKHFSSIDSASLIQDITNESPDLCHSVIKHKDVYVNWGQSVHLPCKFNGFIQESQDLQQLLAAQQRQSVQQQQLHLQRLSAGNGVGGSLTQPAASSMYSGAGGLQGPQLTASAAAMSAAMSSSTGDSYLRHASSLAGSQPHGLVQPAQYIQWYYHRRDNVLSPGYPVLQRRDKFILAADQGLVIMNANEPGWYQCRLGNQIIHSYNLIIDTKTCAAPNEQEFKRIYADWCREIEHYKSAYRNWHAKQNRCQAFNANQQQHHTNQGPVMMARESSGGPPNQQVAGSGDQSNMMWTTHNK</sequence>
<dbReference type="SUPFAM" id="SSF101912">
    <property type="entry name" value="Sema domain"/>
    <property type="match status" value="1"/>
</dbReference>
<evidence type="ECO:0000256" key="10">
    <source>
        <dbReference type="PROSITE-ProRule" id="PRU00352"/>
    </source>
</evidence>
<keyword evidence="6" id="KW-0524">Neurogenesis</keyword>
<dbReference type="Gene3D" id="3.30.1680.10">
    <property type="entry name" value="ligand-binding face of the semaphorins, domain 2"/>
    <property type="match status" value="1"/>
</dbReference>
<dbReference type="SMART" id="SM00630">
    <property type="entry name" value="Sema"/>
    <property type="match status" value="1"/>
</dbReference>
<dbReference type="PANTHER" id="PTHR11036:SF90">
    <property type="entry name" value="SEMAPHORIN 2B, ISOFORM D-RELATED"/>
    <property type="match status" value="1"/>
</dbReference>
<evidence type="ECO:0000256" key="6">
    <source>
        <dbReference type="ARBA" id="ARBA00022902"/>
    </source>
</evidence>
<keyword evidence="4" id="KW-0732">Signal</keyword>
<feature type="region of interest" description="Disordered" evidence="11">
    <location>
        <begin position="83"/>
        <end position="102"/>
    </location>
</feature>
<dbReference type="GO" id="GO:0030335">
    <property type="term" value="P:positive regulation of cell migration"/>
    <property type="evidence" value="ECO:0007669"/>
    <property type="project" value="TreeGrafter"/>
</dbReference>
<dbReference type="InterPro" id="IPR007110">
    <property type="entry name" value="Ig-like_dom"/>
</dbReference>
<feature type="domain" description="Sema" evidence="13">
    <location>
        <begin position="142"/>
        <end position="697"/>
    </location>
</feature>
<evidence type="ECO:0000256" key="9">
    <source>
        <dbReference type="ARBA" id="ARBA00074148"/>
    </source>
</evidence>
<evidence type="ECO:0000256" key="7">
    <source>
        <dbReference type="ARBA" id="ARBA00023157"/>
    </source>
</evidence>
<evidence type="ECO:0000256" key="5">
    <source>
        <dbReference type="ARBA" id="ARBA00022782"/>
    </source>
</evidence>
<dbReference type="SUPFAM" id="SSF103575">
    <property type="entry name" value="Plexin repeat"/>
    <property type="match status" value="1"/>
</dbReference>
<name>A0A6G1SMH5_9ACAR</name>
<keyword evidence="5" id="KW-0221">Differentiation</keyword>
<feature type="compositionally biased region" description="Low complexity" evidence="11">
    <location>
        <begin position="625"/>
        <end position="649"/>
    </location>
</feature>
<dbReference type="PROSITE" id="PS50835">
    <property type="entry name" value="IG_LIKE"/>
    <property type="match status" value="1"/>
</dbReference>
<feature type="compositionally biased region" description="Polar residues" evidence="11">
    <location>
        <begin position="1000"/>
        <end position="1022"/>
    </location>
</feature>
<dbReference type="GO" id="GO:0005886">
    <property type="term" value="C:plasma membrane"/>
    <property type="evidence" value="ECO:0007669"/>
    <property type="project" value="TreeGrafter"/>
</dbReference>
<feature type="region of interest" description="Disordered" evidence="11">
    <location>
        <begin position="625"/>
        <end position="654"/>
    </location>
</feature>
<evidence type="ECO:0000259" key="13">
    <source>
        <dbReference type="PROSITE" id="PS51004"/>
    </source>
</evidence>
<dbReference type="PROSITE" id="PS51004">
    <property type="entry name" value="SEMA"/>
    <property type="match status" value="1"/>
</dbReference>
<keyword evidence="8" id="KW-0325">Glycoprotein</keyword>